<dbReference type="EMBL" id="BMXN01000021">
    <property type="protein sequence ID" value="GGW35909.1"/>
    <property type="molecule type" value="Genomic_DNA"/>
</dbReference>
<accession>A0A8H9M1R6</accession>
<dbReference type="InterPro" id="IPR014748">
    <property type="entry name" value="Enoyl-CoA_hydra_C"/>
</dbReference>
<dbReference type="InterPro" id="IPR001753">
    <property type="entry name" value="Enoyl-CoA_hydra/iso"/>
</dbReference>
<dbReference type="PANTHER" id="PTHR11941:SF54">
    <property type="entry name" value="ENOYL-COA HYDRATASE, MITOCHONDRIAL"/>
    <property type="match status" value="1"/>
</dbReference>
<proteinExistence type="inferred from homology"/>
<evidence type="ECO:0000313" key="4">
    <source>
        <dbReference type="EMBL" id="GGW35909.1"/>
    </source>
</evidence>
<evidence type="ECO:0000256" key="2">
    <source>
        <dbReference type="ARBA" id="ARBA00023239"/>
    </source>
</evidence>
<sequence>MSYRSAVRLFLFSYLKEQSFPYLFFPNEVTNSIMSADAPALPTYETLLISLDEHVLTLRFNRPHRLNAVIETLYEELLDALRFAQHAAQVRAVILTGEGRAFCVGADMKAHGSAQRSLFQRRAYLQLGNDACEAIDQLGKPVVAAVNGYALGAGAEMAVACDFIVMAEDAQIGFPETSIGTCVGGGVSKRLPQWVGLGQARRLLYLGDRIDGVEATRIGLALANHPGAELMAQAQALATRLAGQAPVSMAMLKPLLNRASETSMESQLQQELDAVFTCSITDDWQEGVDAFAARRAPRFQGK</sequence>
<dbReference type="GO" id="GO:0016829">
    <property type="term" value="F:lyase activity"/>
    <property type="evidence" value="ECO:0007669"/>
    <property type="project" value="UniProtKB-KW"/>
</dbReference>
<dbReference type="Pfam" id="PF00378">
    <property type="entry name" value="ECH_1"/>
    <property type="match status" value="1"/>
</dbReference>
<dbReference type="CDD" id="cd06558">
    <property type="entry name" value="crotonase-like"/>
    <property type="match status" value="1"/>
</dbReference>
<evidence type="ECO:0000256" key="3">
    <source>
        <dbReference type="RuleBase" id="RU003707"/>
    </source>
</evidence>
<keyword evidence="2" id="KW-0456">Lyase</keyword>
<dbReference type="Proteomes" id="UP000623776">
    <property type="component" value="Unassembled WGS sequence"/>
</dbReference>
<comment type="caution">
    <text evidence="4">The sequence shown here is derived from an EMBL/GenBank/DDBJ whole genome shotgun (WGS) entry which is preliminary data.</text>
</comment>
<keyword evidence="5" id="KW-1185">Reference proteome</keyword>
<dbReference type="Gene3D" id="1.10.12.10">
    <property type="entry name" value="Lyase 2-enoyl-coa Hydratase, Chain A, domain 2"/>
    <property type="match status" value="1"/>
</dbReference>
<protein>
    <submittedName>
        <fullName evidence="4">3-hydroxybutyryl-CoA dehydratase</fullName>
    </submittedName>
</protein>
<dbReference type="Gene3D" id="3.90.226.10">
    <property type="entry name" value="2-enoyl-CoA Hydratase, Chain A, domain 1"/>
    <property type="match status" value="1"/>
</dbReference>
<reference evidence="5" key="1">
    <citation type="journal article" date="2019" name="Int. J. Syst. Evol. Microbiol.">
        <title>The Global Catalogue of Microorganisms (GCM) 10K type strain sequencing project: providing services to taxonomists for standard genome sequencing and annotation.</title>
        <authorList>
            <consortium name="The Broad Institute Genomics Platform"/>
            <consortium name="The Broad Institute Genome Sequencing Center for Infectious Disease"/>
            <person name="Wu L."/>
            <person name="Ma J."/>
        </authorList>
    </citation>
    <scope>NUCLEOTIDE SEQUENCE [LARGE SCALE GENOMIC DNA]</scope>
    <source>
        <strain evidence="5">KCTC 22154</strain>
    </source>
</reference>
<organism evidence="4 5">
    <name type="scientific">Vreelandella hamiltonii</name>
    <dbReference type="NCBI Taxonomy" id="502829"/>
    <lineage>
        <taxon>Bacteria</taxon>
        <taxon>Pseudomonadati</taxon>
        <taxon>Pseudomonadota</taxon>
        <taxon>Gammaproteobacteria</taxon>
        <taxon>Oceanospirillales</taxon>
        <taxon>Halomonadaceae</taxon>
        <taxon>Vreelandella</taxon>
    </lineage>
</organism>
<dbReference type="PANTHER" id="PTHR11941">
    <property type="entry name" value="ENOYL-COA HYDRATASE-RELATED"/>
    <property type="match status" value="1"/>
</dbReference>
<dbReference type="PROSITE" id="PS00166">
    <property type="entry name" value="ENOYL_COA_HYDRATASE"/>
    <property type="match status" value="1"/>
</dbReference>
<gene>
    <name evidence="4" type="ORF">GCM10007157_29250</name>
</gene>
<comment type="similarity">
    <text evidence="1 3">Belongs to the enoyl-CoA hydratase/isomerase family.</text>
</comment>
<dbReference type="InterPro" id="IPR018376">
    <property type="entry name" value="Enoyl-CoA_hyd/isom_CS"/>
</dbReference>
<dbReference type="AlphaFoldDB" id="A0A8H9M1R6"/>
<evidence type="ECO:0000313" key="5">
    <source>
        <dbReference type="Proteomes" id="UP000623776"/>
    </source>
</evidence>
<dbReference type="GO" id="GO:0006635">
    <property type="term" value="P:fatty acid beta-oxidation"/>
    <property type="evidence" value="ECO:0007669"/>
    <property type="project" value="TreeGrafter"/>
</dbReference>
<dbReference type="SUPFAM" id="SSF52096">
    <property type="entry name" value="ClpP/crotonase"/>
    <property type="match status" value="1"/>
</dbReference>
<dbReference type="InterPro" id="IPR029045">
    <property type="entry name" value="ClpP/crotonase-like_dom_sf"/>
</dbReference>
<evidence type="ECO:0000256" key="1">
    <source>
        <dbReference type="ARBA" id="ARBA00005254"/>
    </source>
</evidence>
<name>A0A8H9M1R6_9GAMM</name>